<evidence type="ECO:0008006" key="14">
    <source>
        <dbReference type="Google" id="ProtNLM"/>
    </source>
</evidence>
<dbReference type="Gene3D" id="3.30.300.210">
    <property type="entry name" value="Nutrient germinant receptor protein C, domain 3"/>
    <property type="match status" value="1"/>
</dbReference>
<feature type="region of interest" description="Disordered" evidence="8">
    <location>
        <begin position="258"/>
        <end position="290"/>
    </location>
</feature>
<evidence type="ECO:0000259" key="11">
    <source>
        <dbReference type="Pfam" id="PF25198"/>
    </source>
</evidence>
<feature type="compositionally biased region" description="Polar residues" evidence="8">
    <location>
        <begin position="270"/>
        <end position="280"/>
    </location>
</feature>
<keyword evidence="5" id="KW-0472">Membrane</keyword>
<comment type="caution">
    <text evidence="12">The sequence shown here is derived from an EMBL/GenBank/DDBJ whole genome shotgun (WGS) entry which is preliminary data.</text>
</comment>
<evidence type="ECO:0000256" key="5">
    <source>
        <dbReference type="ARBA" id="ARBA00023136"/>
    </source>
</evidence>
<dbReference type="RefSeq" id="WP_180968486.1">
    <property type="nucleotide sequence ID" value="NZ_NFEZ01000004.1"/>
</dbReference>
<evidence type="ECO:0000313" key="12">
    <source>
        <dbReference type="EMBL" id="PLT45291.1"/>
    </source>
</evidence>
<dbReference type="InterPro" id="IPR008844">
    <property type="entry name" value="Spore_GerAC-like"/>
</dbReference>
<keyword evidence="13" id="KW-1185">Reference proteome</keyword>
<reference evidence="12 13" key="1">
    <citation type="submission" date="2017-05" db="EMBL/GenBank/DDBJ databases">
        <title>Functional genome analysis of Paenibacillus pasadenensis strain R16: insights on endophytic life style and antifungal activity.</title>
        <authorList>
            <person name="Passera A."/>
            <person name="Marcolungo L."/>
            <person name="Casati P."/>
            <person name="Brasca M."/>
            <person name="Quaglino F."/>
            <person name="Delledonne M."/>
        </authorList>
    </citation>
    <scope>NUCLEOTIDE SEQUENCE [LARGE SCALE GENOMIC DNA]</scope>
    <source>
        <strain evidence="12 13">R16</strain>
    </source>
</reference>
<evidence type="ECO:0000256" key="4">
    <source>
        <dbReference type="ARBA" id="ARBA00022729"/>
    </source>
</evidence>
<dbReference type="AlphaFoldDB" id="A0A2N5N4M7"/>
<protein>
    <recommendedName>
        <fullName evidence="14">Spore germination protein GerKC</fullName>
    </recommendedName>
</protein>
<comment type="similarity">
    <text evidence="2">Belongs to the GerABKC lipoprotein family.</text>
</comment>
<keyword evidence="3" id="KW-0309">Germination</keyword>
<sequence>MTSRRASRAAWLRLVAALLPALLLQGCWDEIDMTDQGYVSALGVDYVDGQYVVYTQLIQFKAIAKQKGAGPGNGNVWVGTAKGKTLLTAMGNLQRTSQFVLNMEHLKAMIVHERALPLMSDILDANNRQRASRYTTLVFGTRGPIAELLQTESFFGSSPLLSVLYNPSSQYAQSSYIRPISMQELVRFLDEEGFTAMLPSLKLDKGNWLQSDRELKVQAYDGLFAFNHRKFKRFLPLEDTEGFRWIDPSFLQYVVNTKSKEDGGDGDKQGQPNASVSITRSRPRVSMDVSDGEPHFRMEVSLEGHVVELDGNLDEQEITRQVEEAIRSEIMDTFRKGCETGVDVLLLGDKLYRDDYPFWKRLNSGREWIPKPSQLEAVVKLELIHTGKFNLS</sequence>
<evidence type="ECO:0000256" key="7">
    <source>
        <dbReference type="ARBA" id="ARBA00023288"/>
    </source>
</evidence>
<evidence type="ECO:0000256" key="8">
    <source>
        <dbReference type="SAM" id="MobiDB-lite"/>
    </source>
</evidence>
<comment type="subcellular location">
    <subcellularLocation>
        <location evidence="1">Membrane</location>
        <topology evidence="1">Lipid-anchor</topology>
    </subcellularLocation>
</comment>
<evidence type="ECO:0000256" key="9">
    <source>
        <dbReference type="SAM" id="SignalP"/>
    </source>
</evidence>
<keyword evidence="4 9" id="KW-0732">Signal</keyword>
<dbReference type="InterPro" id="IPR057336">
    <property type="entry name" value="GerAC_N"/>
</dbReference>
<organism evidence="12 13">
    <name type="scientific">Paenibacillus pasadenensis</name>
    <dbReference type="NCBI Taxonomy" id="217090"/>
    <lineage>
        <taxon>Bacteria</taxon>
        <taxon>Bacillati</taxon>
        <taxon>Bacillota</taxon>
        <taxon>Bacilli</taxon>
        <taxon>Bacillales</taxon>
        <taxon>Paenibacillaceae</taxon>
        <taxon>Paenibacillus</taxon>
    </lineage>
</organism>
<dbReference type="Proteomes" id="UP000234789">
    <property type="component" value="Unassembled WGS sequence"/>
</dbReference>
<dbReference type="InterPro" id="IPR038501">
    <property type="entry name" value="Spore_GerAC_C_sf"/>
</dbReference>
<dbReference type="InterPro" id="IPR046953">
    <property type="entry name" value="Spore_GerAC-like_C"/>
</dbReference>
<evidence type="ECO:0000313" key="13">
    <source>
        <dbReference type="Proteomes" id="UP000234789"/>
    </source>
</evidence>
<feature type="signal peptide" evidence="9">
    <location>
        <begin position="1"/>
        <end position="26"/>
    </location>
</feature>
<dbReference type="GO" id="GO:0009847">
    <property type="term" value="P:spore germination"/>
    <property type="evidence" value="ECO:0007669"/>
    <property type="project" value="InterPro"/>
</dbReference>
<evidence type="ECO:0000256" key="6">
    <source>
        <dbReference type="ARBA" id="ARBA00023139"/>
    </source>
</evidence>
<evidence type="ECO:0000256" key="1">
    <source>
        <dbReference type="ARBA" id="ARBA00004635"/>
    </source>
</evidence>
<evidence type="ECO:0000256" key="3">
    <source>
        <dbReference type="ARBA" id="ARBA00022544"/>
    </source>
</evidence>
<proteinExistence type="inferred from homology"/>
<evidence type="ECO:0000256" key="2">
    <source>
        <dbReference type="ARBA" id="ARBA00007886"/>
    </source>
</evidence>
<keyword evidence="7" id="KW-0449">Lipoprotein</keyword>
<dbReference type="PANTHER" id="PTHR35789">
    <property type="entry name" value="SPORE GERMINATION PROTEIN B3"/>
    <property type="match status" value="1"/>
</dbReference>
<feature type="chain" id="PRO_5039565755" description="Spore germination protein GerKC" evidence="9">
    <location>
        <begin position="27"/>
        <end position="392"/>
    </location>
</feature>
<dbReference type="Pfam" id="PF25198">
    <property type="entry name" value="Spore_GerAC_N"/>
    <property type="match status" value="1"/>
</dbReference>
<dbReference type="Pfam" id="PF05504">
    <property type="entry name" value="Spore_GerAC"/>
    <property type="match status" value="1"/>
</dbReference>
<feature type="domain" description="Spore germination protein N-terminal" evidence="11">
    <location>
        <begin position="29"/>
        <end position="202"/>
    </location>
</feature>
<dbReference type="GO" id="GO:0016020">
    <property type="term" value="C:membrane"/>
    <property type="evidence" value="ECO:0007669"/>
    <property type="project" value="UniProtKB-SubCell"/>
</dbReference>
<name>A0A2N5N4M7_9BACL</name>
<feature type="compositionally biased region" description="Basic and acidic residues" evidence="8">
    <location>
        <begin position="258"/>
        <end position="268"/>
    </location>
</feature>
<keyword evidence="6" id="KW-0564">Palmitate</keyword>
<evidence type="ECO:0000259" key="10">
    <source>
        <dbReference type="Pfam" id="PF05504"/>
    </source>
</evidence>
<dbReference type="NCBIfam" id="TIGR02887">
    <property type="entry name" value="spore_ger_x_C"/>
    <property type="match status" value="1"/>
</dbReference>
<accession>A0A2N5N4M7</accession>
<dbReference type="EMBL" id="NFEZ01000004">
    <property type="protein sequence ID" value="PLT45291.1"/>
    <property type="molecule type" value="Genomic_DNA"/>
</dbReference>
<dbReference type="PANTHER" id="PTHR35789:SF1">
    <property type="entry name" value="SPORE GERMINATION PROTEIN B3"/>
    <property type="match status" value="1"/>
</dbReference>
<dbReference type="PROSITE" id="PS51257">
    <property type="entry name" value="PROKAR_LIPOPROTEIN"/>
    <property type="match status" value="1"/>
</dbReference>
<gene>
    <name evidence="12" type="ORF">B8V81_3722</name>
</gene>
<feature type="domain" description="Spore germination GerAC-like C-terminal" evidence="10">
    <location>
        <begin position="222"/>
        <end position="387"/>
    </location>
</feature>